<evidence type="ECO:0000313" key="1">
    <source>
        <dbReference type="EMBL" id="SLN28525.1"/>
    </source>
</evidence>
<name>A0A1Y5RZH3_9RHOB</name>
<evidence type="ECO:0000313" key="2">
    <source>
        <dbReference type="Proteomes" id="UP000193077"/>
    </source>
</evidence>
<proteinExistence type="predicted"/>
<sequence length="49" mass="5513">MKPKARFLNSIVDTANKCDVQMPWARGARRAAMIARRNGEAKLRLVKTA</sequence>
<organism evidence="1 2">
    <name type="scientific">Falsiruegeria litorea R37</name>
    <dbReference type="NCBI Taxonomy" id="1200284"/>
    <lineage>
        <taxon>Bacteria</taxon>
        <taxon>Pseudomonadati</taxon>
        <taxon>Pseudomonadota</taxon>
        <taxon>Alphaproteobacteria</taxon>
        <taxon>Rhodobacterales</taxon>
        <taxon>Roseobacteraceae</taxon>
        <taxon>Falsiruegeria</taxon>
    </lineage>
</organism>
<dbReference type="RefSeq" id="WP_165759760.1">
    <property type="nucleotide sequence ID" value="NZ_FWFO01000001.1"/>
</dbReference>
<protein>
    <submittedName>
        <fullName evidence="1">Uncharacterized protein</fullName>
    </submittedName>
</protein>
<dbReference type="AlphaFoldDB" id="A0A1Y5RZH3"/>
<gene>
    <name evidence="1" type="ORF">TRL7639_01114</name>
</gene>
<dbReference type="Proteomes" id="UP000193077">
    <property type="component" value="Unassembled WGS sequence"/>
</dbReference>
<accession>A0A1Y5RZH3</accession>
<reference evidence="1 2" key="1">
    <citation type="submission" date="2017-03" db="EMBL/GenBank/DDBJ databases">
        <authorList>
            <person name="Afonso C.L."/>
            <person name="Miller P.J."/>
            <person name="Scott M.A."/>
            <person name="Spackman E."/>
            <person name="Goraichik I."/>
            <person name="Dimitrov K.M."/>
            <person name="Suarez D.L."/>
            <person name="Swayne D.E."/>
        </authorList>
    </citation>
    <scope>NUCLEOTIDE SEQUENCE [LARGE SCALE GENOMIC DNA]</scope>
    <source>
        <strain evidence="1 2">CECT 7639</strain>
    </source>
</reference>
<dbReference type="EMBL" id="FWFO01000001">
    <property type="protein sequence ID" value="SLN28525.1"/>
    <property type="molecule type" value="Genomic_DNA"/>
</dbReference>
<keyword evidence="2" id="KW-1185">Reference proteome</keyword>